<dbReference type="PROSITE" id="PS00061">
    <property type="entry name" value="ADH_SHORT"/>
    <property type="match status" value="1"/>
</dbReference>
<dbReference type="Proteomes" id="UP001501475">
    <property type="component" value="Unassembled WGS sequence"/>
</dbReference>
<evidence type="ECO:0000256" key="1">
    <source>
        <dbReference type="ARBA" id="ARBA00006484"/>
    </source>
</evidence>
<organism evidence="3 4">
    <name type="scientific">Nostocoides vanveenii</name>
    <dbReference type="NCBI Taxonomy" id="330835"/>
    <lineage>
        <taxon>Bacteria</taxon>
        <taxon>Bacillati</taxon>
        <taxon>Actinomycetota</taxon>
        <taxon>Actinomycetes</taxon>
        <taxon>Micrococcales</taxon>
        <taxon>Intrasporangiaceae</taxon>
        <taxon>Nostocoides</taxon>
    </lineage>
</organism>
<dbReference type="PRINTS" id="PR00081">
    <property type="entry name" value="GDHRDH"/>
</dbReference>
<dbReference type="SUPFAM" id="SSF51735">
    <property type="entry name" value="NAD(P)-binding Rossmann-fold domains"/>
    <property type="match status" value="1"/>
</dbReference>
<sequence>MAADAPLRAVVTGAAGGIGAALAAKLVAEGASVVATDRDESGLAAIADRLGTYAVPADAATAYGVERVIEEATAHLGEIDAYFANAGVIGGAGLETPDEVWAQTLDVNVMAHVRAARLLMPAWVERGHGRFVVTASAAGLLSMIGAAPYSVSKHAAVAFAEWLSITYGDKGIVVQALCPQGVQTAMLDQAGELRDLLSAQGALTPEAVAELVWEAMQDDRFLILPHAQVAEFYRRRASDTDAWLRGMRRLQAGFDQLKEQNT</sequence>
<name>A0ABP4XBL8_9MICO</name>
<dbReference type="RefSeq" id="WP_344069229.1">
    <property type="nucleotide sequence ID" value="NZ_BAAAPN010000105.1"/>
</dbReference>
<protein>
    <submittedName>
        <fullName evidence="3">SDR family oxidoreductase</fullName>
    </submittedName>
</protein>
<dbReference type="InterPro" id="IPR020904">
    <property type="entry name" value="Sc_DH/Rdtase_CS"/>
</dbReference>
<dbReference type="Gene3D" id="3.40.50.720">
    <property type="entry name" value="NAD(P)-binding Rossmann-like Domain"/>
    <property type="match status" value="1"/>
</dbReference>
<reference evidence="4" key="1">
    <citation type="journal article" date="2019" name="Int. J. Syst. Evol. Microbiol.">
        <title>The Global Catalogue of Microorganisms (GCM) 10K type strain sequencing project: providing services to taxonomists for standard genome sequencing and annotation.</title>
        <authorList>
            <consortium name="The Broad Institute Genomics Platform"/>
            <consortium name="The Broad Institute Genome Sequencing Center for Infectious Disease"/>
            <person name="Wu L."/>
            <person name="Ma J."/>
        </authorList>
    </citation>
    <scope>NUCLEOTIDE SEQUENCE [LARGE SCALE GENOMIC DNA]</scope>
    <source>
        <strain evidence="4">JCM 15591</strain>
    </source>
</reference>
<proteinExistence type="inferred from homology"/>
<evidence type="ECO:0000313" key="3">
    <source>
        <dbReference type="EMBL" id="GAA1776486.1"/>
    </source>
</evidence>
<comment type="caution">
    <text evidence="3">The sequence shown here is derived from an EMBL/GenBank/DDBJ whole genome shotgun (WGS) entry which is preliminary data.</text>
</comment>
<dbReference type="Pfam" id="PF00106">
    <property type="entry name" value="adh_short"/>
    <property type="match status" value="1"/>
</dbReference>
<keyword evidence="2" id="KW-0560">Oxidoreductase</keyword>
<evidence type="ECO:0000256" key="2">
    <source>
        <dbReference type="ARBA" id="ARBA00023002"/>
    </source>
</evidence>
<dbReference type="InterPro" id="IPR036291">
    <property type="entry name" value="NAD(P)-bd_dom_sf"/>
</dbReference>
<dbReference type="CDD" id="cd05233">
    <property type="entry name" value="SDR_c"/>
    <property type="match status" value="1"/>
</dbReference>
<dbReference type="PANTHER" id="PTHR43669">
    <property type="entry name" value="5-KETO-D-GLUCONATE 5-REDUCTASE"/>
    <property type="match status" value="1"/>
</dbReference>
<comment type="similarity">
    <text evidence="1">Belongs to the short-chain dehydrogenases/reductases (SDR) family.</text>
</comment>
<keyword evidence="4" id="KW-1185">Reference proteome</keyword>
<evidence type="ECO:0000313" key="4">
    <source>
        <dbReference type="Proteomes" id="UP001501475"/>
    </source>
</evidence>
<dbReference type="InterPro" id="IPR002347">
    <property type="entry name" value="SDR_fam"/>
</dbReference>
<gene>
    <name evidence="3" type="ORF">GCM10009810_37010</name>
</gene>
<dbReference type="EMBL" id="BAAAPN010000105">
    <property type="protein sequence ID" value="GAA1776486.1"/>
    <property type="molecule type" value="Genomic_DNA"/>
</dbReference>
<accession>A0ABP4XBL8</accession>
<dbReference type="PANTHER" id="PTHR43669:SF3">
    <property type="entry name" value="ALCOHOL DEHYDROGENASE, PUTATIVE (AFU_ORTHOLOGUE AFUA_3G03445)-RELATED"/>
    <property type="match status" value="1"/>
</dbReference>